<comment type="similarity">
    <text evidence="2 6">Belongs to the drug/metabolite transporter (DMT) superfamily. Plant drug/metabolite exporter (P-DME) (TC 2.A.7.4) family.</text>
</comment>
<accession>A0A4D6NGY8</accession>
<feature type="transmembrane region" description="Helical" evidence="6">
    <location>
        <begin position="41"/>
        <end position="63"/>
    </location>
</feature>
<organism evidence="8 9">
    <name type="scientific">Vigna unguiculata</name>
    <name type="common">Cowpea</name>
    <dbReference type="NCBI Taxonomy" id="3917"/>
    <lineage>
        <taxon>Eukaryota</taxon>
        <taxon>Viridiplantae</taxon>
        <taxon>Streptophyta</taxon>
        <taxon>Embryophyta</taxon>
        <taxon>Tracheophyta</taxon>
        <taxon>Spermatophyta</taxon>
        <taxon>Magnoliopsida</taxon>
        <taxon>eudicotyledons</taxon>
        <taxon>Gunneridae</taxon>
        <taxon>Pentapetalae</taxon>
        <taxon>rosids</taxon>
        <taxon>fabids</taxon>
        <taxon>Fabales</taxon>
        <taxon>Fabaceae</taxon>
        <taxon>Papilionoideae</taxon>
        <taxon>50 kb inversion clade</taxon>
        <taxon>NPAAA clade</taxon>
        <taxon>indigoferoid/millettioid clade</taxon>
        <taxon>Phaseoleae</taxon>
        <taxon>Vigna</taxon>
    </lineage>
</organism>
<protein>
    <recommendedName>
        <fullName evidence="6">WAT1-related protein</fullName>
    </recommendedName>
</protein>
<dbReference type="Pfam" id="PF00892">
    <property type="entry name" value="EamA"/>
    <property type="match status" value="2"/>
</dbReference>
<dbReference type="GO" id="GO:0016020">
    <property type="term" value="C:membrane"/>
    <property type="evidence" value="ECO:0007669"/>
    <property type="project" value="UniProtKB-SubCell"/>
</dbReference>
<feature type="transmembrane region" description="Helical" evidence="6">
    <location>
        <begin position="256"/>
        <end position="274"/>
    </location>
</feature>
<evidence type="ECO:0000313" key="8">
    <source>
        <dbReference type="EMBL" id="QCE12946.1"/>
    </source>
</evidence>
<feature type="transmembrane region" description="Helical" evidence="6">
    <location>
        <begin position="217"/>
        <end position="236"/>
    </location>
</feature>
<name>A0A4D6NGY8_VIGUN</name>
<sequence length="378" mass="41670">MNGWWKVMEEWKPSFVMVLVQFAYAATSVLAKLAAHDGMSMRVLTAYRLIFGAAFSLSLALIFERKNRPKLTWRVLWMSFFCGLFGGSLFQNLFMVSLTLVSATYAYAVFNMVPAVTFILSFFCGYEELNVRSTGGQSKVLGTILGITGTMLLSFFKGTKINVWNLDVNLLHANHTTSRAHSKAEWVGILSGMGSCLSFSIWLIIQVKVSKQYPRHHSGSALMNLMGALQATALALCVDKDRSQWKLGLDIRLLTALFTGIVSSGFAIIATAWCVRKRGPLYASVFNPLCLVLVAIAASLLLQEQLYLGSVIGGVLIVCGLYMVLWGKSKDMKTVTPFVSSENTEEFVVSEVVVVSKTENSESNVVITKARDESLEGR</sequence>
<dbReference type="PANTHER" id="PTHR31218">
    <property type="entry name" value="WAT1-RELATED PROTEIN"/>
    <property type="match status" value="1"/>
</dbReference>
<dbReference type="AlphaFoldDB" id="A0A4D6NGY8"/>
<dbReference type="GO" id="GO:0022857">
    <property type="term" value="F:transmembrane transporter activity"/>
    <property type="evidence" value="ECO:0007669"/>
    <property type="project" value="InterPro"/>
</dbReference>
<dbReference type="SUPFAM" id="SSF103481">
    <property type="entry name" value="Multidrug resistance efflux transporter EmrE"/>
    <property type="match status" value="2"/>
</dbReference>
<feature type="transmembrane region" description="Helical" evidence="6">
    <location>
        <begin position="104"/>
        <end position="126"/>
    </location>
</feature>
<keyword evidence="5 6" id="KW-0472">Membrane</keyword>
<comment type="subcellular location">
    <subcellularLocation>
        <location evidence="1 6">Membrane</location>
        <topology evidence="1 6">Multi-pass membrane protein</topology>
    </subcellularLocation>
</comment>
<proteinExistence type="inferred from homology"/>
<feature type="transmembrane region" description="Helical" evidence="6">
    <location>
        <begin position="281"/>
        <end position="300"/>
    </location>
</feature>
<keyword evidence="9" id="KW-1185">Reference proteome</keyword>
<feature type="domain" description="EamA" evidence="7">
    <location>
        <begin position="15"/>
        <end position="154"/>
    </location>
</feature>
<dbReference type="InterPro" id="IPR030184">
    <property type="entry name" value="WAT1-related"/>
</dbReference>
<evidence type="ECO:0000256" key="3">
    <source>
        <dbReference type="ARBA" id="ARBA00022692"/>
    </source>
</evidence>
<dbReference type="EMBL" id="CP039354">
    <property type="protein sequence ID" value="QCE12946.1"/>
    <property type="molecule type" value="Genomic_DNA"/>
</dbReference>
<dbReference type="Proteomes" id="UP000501690">
    <property type="component" value="Linkage Group LG10"/>
</dbReference>
<evidence type="ECO:0000256" key="5">
    <source>
        <dbReference type="ARBA" id="ARBA00023136"/>
    </source>
</evidence>
<evidence type="ECO:0000313" key="9">
    <source>
        <dbReference type="Proteomes" id="UP000501690"/>
    </source>
</evidence>
<evidence type="ECO:0000259" key="7">
    <source>
        <dbReference type="Pfam" id="PF00892"/>
    </source>
</evidence>
<feature type="transmembrane region" description="Helical" evidence="6">
    <location>
        <begin position="306"/>
        <end position="325"/>
    </location>
</feature>
<keyword evidence="3 6" id="KW-0812">Transmembrane</keyword>
<evidence type="ECO:0000256" key="6">
    <source>
        <dbReference type="RuleBase" id="RU363077"/>
    </source>
</evidence>
<gene>
    <name evidence="8" type="ORF">DEO72_LG10g4197</name>
</gene>
<reference evidence="8 9" key="1">
    <citation type="submission" date="2019-04" db="EMBL/GenBank/DDBJ databases">
        <title>An improved genome assembly and genetic linkage map for asparagus bean, Vigna unguiculata ssp. sesquipedialis.</title>
        <authorList>
            <person name="Xia Q."/>
            <person name="Zhang R."/>
            <person name="Dong Y."/>
        </authorList>
    </citation>
    <scope>NUCLEOTIDE SEQUENCE [LARGE SCALE GENOMIC DNA]</scope>
    <source>
        <tissue evidence="8">Leaf</tissue>
    </source>
</reference>
<dbReference type="InterPro" id="IPR037185">
    <property type="entry name" value="EmrE-like"/>
</dbReference>
<dbReference type="InterPro" id="IPR000620">
    <property type="entry name" value="EamA_dom"/>
</dbReference>
<evidence type="ECO:0000256" key="4">
    <source>
        <dbReference type="ARBA" id="ARBA00022989"/>
    </source>
</evidence>
<evidence type="ECO:0000256" key="2">
    <source>
        <dbReference type="ARBA" id="ARBA00007635"/>
    </source>
</evidence>
<feature type="transmembrane region" description="Helical" evidence="6">
    <location>
        <begin position="186"/>
        <end position="205"/>
    </location>
</feature>
<feature type="domain" description="EamA" evidence="7">
    <location>
        <begin position="187"/>
        <end position="325"/>
    </location>
</feature>
<feature type="transmembrane region" description="Helical" evidence="6">
    <location>
        <begin position="138"/>
        <end position="156"/>
    </location>
</feature>
<evidence type="ECO:0000256" key="1">
    <source>
        <dbReference type="ARBA" id="ARBA00004141"/>
    </source>
</evidence>
<keyword evidence="4 6" id="KW-1133">Transmembrane helix</keyword>
<feature type="transmembrane region" description="Helical" evidence="6">
    <location>
        <begin position="75"/>
        <end position="98"/>
    </location>
</feature>